<dbReference type="GO" id="GO:0003677">
    <property type="term" value="F:DNA binding"/>
    <property type="evidence" value="ECO:0007669"/>
    <property type="project" value="UniProtKB-KW"/>
</dbReference>
<evidence type="ECO:0000256" key="5">
    <source>
        <dbReference type="ARBA" id="ARBA00042627"/>
    </source>
</evidence>
<dbReference type="InterPro" id="IPR029016">
    <property type="entry name" value="GAF-like_dom_sf"/>
</dbReference>
<dbReference type="InterPro" id="IPR036390">
    <property type="entry name" value="WH_DNA-bd_sf"/>
</dbReference>
<feature type="domain" description="IclR-ED" evidence="7">
    <location>
        <begin position="72"/>
        <end position="229"/>
    </location>
</feature>
<evidence type="ECO:0000256" key="3">
    <source>
        <dbReference type="ARBA" id="ARBA00023163"/>
    </source>
</evidence>
<keyword evidence="3" id="KW-0804">Transcription</keyword>
<dbReference type="InterPro" id="IPR014757">
    <property type="entry name" value="Tscrpt_reg_IclR_C"/>
</dbReference>
<evidence type="ECO:0000256" key="1">
    <source>
        <dbReference type="ARBA" id="ARBA00023015"/>
    </source>
</evidence>
<evidence type="ECO:0000259" key="7">
    <source>
        <dbReference type="PROSITE" id="PS51078"/>
    </source>
</evidence>
<proteinExistence type="predicted"/>
<evidence type="ECO:0000256" key="2">
    <source>
        <dbReference type="ARBA" id="ARBA00023125"/>
    </source>
</evidence>
<dbReference type="Gene3D" id="1.10.10.10">
    <property type="entry name" value="Winged helix-like DNA-binding domain superfamily/Winged helix DNA-binding domain"/>
    <property type="match status" value="1"/>
</dbReference>
<keyword evidence="1" id="KW-0805">Transcription regulation</keyword>
<evidence type="ECO:0000313" key="8">
    <source>
        <dbReference type="EMBL" id="ALE01835.1"/>
    </source>
</evidence>
<gene>
    <name evidence="8" type="ORF">W908_04125</name>
</gene>
<keyword evidence="9" id="KW-1185">Reference proteome</keyword>
<evidence type="ECO:0000259" key="6">
    <source>
        <dbReference type="PROSITE" id="PS51077"/>
    </source>
</evidence>
<dbReference type="GO" id="GO:0003700">
    <property type="term" value="F:DNA-binding transcription factor activity"/>
    <property type="evidence" value="ECO:0007669"/>
    <property type="project" value="TreeGrafter"/>
</dbReference>
<dbReference type="OrthoDB" id="9807558at2"/>
<organism evidence="8 9">
    <name type="scientific">Candidatus Pseudothioglobus singularis PS1</name>
    <dbReference type="NCBI Taxonomy" id="1125411"/>
    <lineage>
        <taxon>Bacteria</taxon>
        <taxon>Pseudomonadati</taxon>
        <taxon>Pseudomonadota</taxon>
        <taxon>Gammaproteobacteria</taxon>
        <taxon>Candidatus Pseudothioglobaceae</taxon>
        <taxon>Candidatus Pseudothioglobus</taxon>
    </lineage>
</organism>
<accession>A0A0M3T1Y9</accession>
<dbReference type="PANTHER" id="PTHR30136:SF24">
    <property type="entry name" value="HTH-TYPE TRANSCRIPTIONAL REPRESSOR ALLR"/>
    <property type="match status" value="1"/>
</dbReference>
<dbReference type="STRING" id="1125411.W908_04125"/>
<feature type="domain" description="HTH iclR-type" evidence="6">
    <location>
        <begin position="10"/>
        <end position="71"/>
    </location>
</feature>
<dbReference type="SMART" id="SM00346">
    <property type="entry name" value="HTH_ICLR"/>
    <property type="match status" value="1"/>
</dbReference>
<dbReference type="PROSITE" id="PS51078">
    <property type="entry name" value="ICLR_ED"/>
    <property type="match status" value="1"/>
</dbReference>
<reference evidence="8 9" key="1">
    <citation type="journal article" date="2015" name="Genome Announc.">
        <title>Genome Sequence of 'Candidatus Thioglobus singularis' Strain PS1, a Mixotroph from the SUP05 Clade of Marine Gammaproteobacteria.</title>
        <authorList>
            <person name="Marshall K.T."/>
            <person name="Morris R.M."/>
        </authorList>
    </citation>
    <scope>NUCLEOTIDE SEQUENCE [LARGE SCALE GENOMIC DNA]</scope>
    <source>
        <strain evidence="8 9">PS1</strain>
    </source>
</reference>
<protein>
    <recommendedName>
        <fullName evidence="4">HTH-type transcriptional repressor AllR</fullName>
    </recommendedName>
    <alternativeName>
        <fullName evidence="5">Negative regulator of allantoin and glyoxylate utilization operons</fullName>
    </alternativeName>
</protein>
<dbReference type="RefSeq" id="WP_053820040.1">
    <property type="nucleotide sequence ID" value="NZ_CP006911.1"/>
</dbReference>
<dbReference type="PROSITE" id="PS51077">
    <property type="entry name" value="HTH_ICLR"/>
    <property type="match status" value="1"/>
</dbReference>
<dbReference type="Gene3D" id="3.30.450.40">
    <property type="match status" value="2"/>
</dbReference>
<evidence type="ECO:0000256" key="4">
    <source>
        <dbReference type="ARBA" id="ARBA00040379"/>
    </source>
</evidence>
<dbReference type="Pfam" id="PF09339">
    <property type="entry name" value="HTH_IclR"/>
    <property type="match status" value="1"/>
</dbReference>
<dbReference type="Pfam" id="PF01614">
    <property type="entry name" value="IclR_C"/>
    <property type="match status" value="2"/>
</dbReference>
<name>A0A0M3T1Y9_9GAMM</name>
<evidence type="ECO:0000313" key="9">
    <source>
        <dbReference type="Proteomes" id="UP000068905"/>
    </source>
</evidence>
<dbReference type="Proteomes" id="UP000068905">
    <property type="component" value="Chromosome"/>
</dbReference>
<sequence>MKPRSIDKNYNAIEKCLQILSMYSLDKTQFSIKEICTQLNFNVSTAYRILCTLEEYGYVSRLKNKDYVIGTQALYLSAIYTQSNHLEQIRPIVDRIRDISGETSSFFVEEDDNRICLYRAHSRDEIRHNIEQGSRLELNRGASGRIILAYGRRQKDKKGFYKDIRDQGYYLSINEHNASLFALAVPVLSNSDKFVGAIVVSGPISRFDDQQKISLLKLLNDQLDNIVMP</sequence>
<dbReference type="InterPro" id="IPR005471">
    <property type="entry name" value="Tscrpt_reg_IclR_N"/>
</dbReference>
<dbReference type="InterPro" id="IPR036388">
    <property type="entry name" value="WH-like_DNA-bd_sf"/>
</dbReference>
<dbReference type="EMBL" id="CP006911">
    <property type="protein sequence ID" value="ALE01835.1"/>
    <property type="molecule type" value="Genomic_DNA"/>
</dbReference>
<keyword evidence="2" id="KW-0238">DNA-binding</keyword>
<dbReference type="AlphaFoldDB" id="A0A0M3T1Y9"/>
<dbReference type="SUPFAM" id="SSF55781">
    <property type="entry name" value="GAF domain-like"/>
    <property type="match status" value="1"/>
</dbReference>
<dbReference type="GO" id="GO:0045892">
    <property type="term" value="P:negative regulation of DNA-templated transcription"/>
    <property type="evidence" value="ECO:0007669"/>
    <property type="project" value="TreeGrafter"/>
</dbReference>
<dbReference type="PANTHER" id="PTHR30136">
    <property type="entry name" value="HELIX-TURN-HELIX TRANSCRIPTIONAL REGULATOR, ICLR FAMILY"/>
    <property type="match status" value="1"/>
</dbReference>
<dbReference type="KEGG" id="tsn:W908_04125"/>
<dbReference type="SUPFAM" id="SSF46785">
    <property type="entry name" value="Winged helix' DNA-binding domain"/>
    <property type="match status" value="1"/>
</dbReference>
<dbReference type="InterPro" id="IPR050707">
    <property type="entry name" value="HTH_MetabolicPath_Reg"/>
</dbReference>